<dbReference type="WBParaSite" id="SVE_1419300.1">
    <property type="protein sequence ID" value="SVE_1419300.1"/>
    <property type="gene ID" value="SVE_1419300"/>
</dbReference>
<reference evidence="1" key="1">
    <citation type="submission" date="2014-07" db="EMBL/GenBank/DDBJ databases">
        <authorList>
            <person name="Martin A.A"/>
            <person name="De Silva N."/>
        </authorList>
    </citation>
    <scope>NUCLEOTIDE SEQUENCE</scope>
</reference>
<name>A0A0K0FST5_STRVS</name>
<evidence type="ECO:0000313" key="1">
    <source>
        <dbReference type="Proteomes" id="UP000035680"/>
    </source>
</evidence>
<proteinExistence type="predicted"/>
<organism evidence="1 2">
    <name type="scientific">Strongyloides venezuelensis</name>
    <name type="common">Threadworm</name>
    <dbReference type="NCBI Taxonomy" id="75913"/>
    <lineage>
        <taxon>Eukaryota</taxon>
        <taxon>Metazoa</taxon>
        <taxon>Ecdysozoa</taxon>
        <taxon>Nematoda</taxon>
        <taxon>Chromadorea</taxon>
        <taxon>Rhabditida</taxon>
        <taxon>Tylenchina</taxon>
        <taxon>Panagrolaimomorpha</taxon>
        <taxon>Strongyloidoidea</taxon>
        <taxon>Strongyloididae</taxon>
        <taxon>Strongyloides</taxon>
    </lineage>
</organism>
<accession>A0A0K0FST5</accession>
<sequence length="327" mass="36925">MNLFDLLKTISTMDLLSDPDAAAYQIFLLDRKFFKGWTNDKLTKENATRAILQKLAKSLRYAFVNLEIATKNMITSTPISTPINSVRKEKNLIEQISELSEITPIRLTTQGTNVSIEIAIKKDGINSGNEYLTNANNTNSTARSRSQSENEITINTTGSSMNCISTSGCRIHLEFVENQEELTNLKKIVNEIGVEVFARNNIFGYIFVIKNNETKEKTGIKRRMTANYTGTYCYVACLYSIMKIAFENKINAMRIFTDDNSVVSLFKDLTENSEDFIKGATTQTKEIFIKIKKIAMGMFQEITITYIKNGNVNSLLNHTKKAALSFK</sequence>
<reference evidence="2" key="2">
    <citation type="submission" date="2015-08" db="UniProtKB">
        <authorList>
            <consortium name="WormBaseParasite"/>
        </authorList>
    </citation>
    <scope>IDENTIFICATION</scope>
</reference>
<protein>
    <submittedName>
        <fullName evidence="2">RNase H domain-containing protein</fullName>
    </submittedName>
</protein>
<evidence type="ECO:0000313" key="2">
    <source>
        <dbReference type="WBParaSite" id="SVE_1419300.1"/>
    </source>
</evidence>
<keyword evidence="1" id="KW-1185">Reference proteome</keyword>
<dbReference type="Proteomes" id="UP000035680">
    <property type="component" value="Unassembled WGS sequence"/>
</dbReference>
<dbReference type="AlphaFoldDB" id="A0A0K0FST5"/>